<proteinExistence type="predicted"/>
<evidence type="ECO:0000313" key="2">
    <source>
        <dbReference type="EMBL" id="UWZ86189.1"/>
    </source>
</evidence>
<evidence type="ECO:0000313" key="3">
    <source>
        <dbReference type="Proteomes" id="UP001059380"/>
    </source>
</evidence>
<feature type="transmembrane region" description="Helical" evidence="1">
    <location>
        <begin position="89"/>
        <end position="108"/>
    </location>
</feature>
<evidence type="ECO:0000256" key="1">
    <source>
        <dbReference type="SAM" id="Phobius"/>
    </source>
</evidence>
<feature type="transmembrane region" description="Helical" evidence="1">
    <location>
        <begin position="120"/>
        <end position="147"/>
    </location>
</feature>
<keyword evidence="3" id="KW-1185">Reference proteome</keyword>
<organism evidence="2 3">
    <name type="scientific">Occallatibacter riparius</name>
    <dbReference type="NCBI Taxonomy" id="1002689"/>
    <lineage>
        <taxon>Bacteria</taxon>
        <taxon>Pseudomonadati</taxon>
        <taxon>Acidobacteriota</taxon>
        <taxon>Terriglobia</taxon>
        <taxon>Terriglobales</taxon>
        <taxon>Acidobacteriaceae</taxon>
        <taxon>Occallatibacter</taxon>
    </lineage>
</organism>
<dbReference type="RefSeq" id="WP_260795833.1">
    <property type="nucleotide sequence ID" value="NZ_CP093313.1"/>
</dbReference>
<reference evidence="2" key="1">
    <citation type="submission" date="2021-04" db="EMBL/GenBank/DDBJ databases">
        <title>Phylogenetic analysis of Acidobacteriaceae.</title>
        <authorList>
            <person name="Qiu L."/>
            <person name="Zhang Q."/>
        </authorList>
    </citation>
    <scope>NUCLEOTIDE SEQUENCE</scope>
    <source>
        <strain evidence="2">DSM 25168</strain>
    </source>
</reference>
<sequence length="159" mass="17534">MAACPRCGAPLMSVPPPTYPGFQFELAAYASKMRALSTVWFIYGALALVFGVIGMAFADAWLANRGFWMHGPFAHGGFPFWFGPQIIRFGWMYVIARAGLAIMAGYGLMERAPWGRIVAIIAAVVNLIKFPFGTAIAIWTLVMLLGYRNTTLYDRLTQA</sequence>
<gene>
    <name evidence="2" type="ORF">MOP44_09645</name>
</gene>
<dbReference type="AlphaFoldDB" id="A0A9J7BY02"/>
<name>A0A9J7BY02_9BACT</name>
<keyword evidence="1" id="KW-0812">Transmembrane</keyword>
<dbReference type="EMBL" id="CP093313">
    <property type="protein sequence ID" value="UWZ86189.1"/>
    <property type="molecule type" value="Genomic_DNA"/>
</dbReference>
<protein>
    <submittedName>
        <fullName evidence="2">Uncharacterized protein</fullName>
    </submittedName>
</protein>
<keyword evidence="1" id="KW-0472">Membrane</keyword>
<dbReference type="KEGG" id="orp:MOP44_09645"/>
<accession>A0A9J7BY02</accession>
<dbReference type="Proteomes" id="UP001059380">
    <property type="component" value="Chromosome"/>
</dbReference>
<feature type="transmembrane region" description="Helical" evidence="1">
    <location>
        <begin position="40"/>
        <end position="63"/>
    </location>
</feature>
<keyword evidence="1" id="KW-1133">Transmembrane helix</keyword>